<dbReference type="SUPFAM" id="SSF53335">
    <property type="entry name" value="S-adenosyl-L-methionine-dependent methyltransferases"/>
    <property type="match status" value="1"/>
</dbReference>
<dbReference type="GO" id="GO:0070042">
    <property type="term" value="F:rRNA (uridine-N3-)-methyltransferase activity"/>
    <property type="evidence" value="ECO:0007669"/>
    <property type="project" value="InterPro"/>
</dbReference>
<keyword evidence="2" id="KW-0645">Protease</keyword>
<dbReference type="FunFam" id="3.40.50.150:FF:000440">
    <property type="entry name" value="Os09g0479300 protein"/>
    <property type="match status" value="1"/>
</dbReference>
<keyword evidence="8" id="KW-1185">Reference proteome</keyword>
<keyword evidence="3" id="KW-0378">Hydrolase</keyword>
<dbReference type="GO" id="GO:0070475">
    <property type="term" value="P:rRNA base methylation"/>
    <property type="evidence" value="ECO:0007669"/>
    <property type="project" value="InterPro"/>
</dbReference>
<dbReference type="Pfam" id="PF10354">
    <property type="entry name" value="BMT5-like"/>
    <property type="match status" value="1"/>
</dbReference>
<evidence type="ECO:0000313" key="8">
    <source>
        <dbReference type="Proteomes" id="UP000682877"/>
    </source>
</evidence>
<evidence type="ECO:0000256" key="1">
    <source>
        <dbReference type="ARBA" id="ARBA00005234"/>
    </source>
</evidence>
<accession>A0A8S1ZLG9</accession>
<evidence type="ECO:0000256" key="3">
    <source>
        <dbReference type="ARBA" id="ARBA00022801"/>
    </source>
</evidence>
<dbReference type="Gene3D" id="3.40.395.10">
    <property type="entry name" value="Adenoviral Proteinase, Chain A"/>
    <property type="match status" value="1"/>
</dbReference>
<dbReference type="PROSITE" id="PS50600">
    <property type="entry name" value="ULP_PROTEASE"/>
    <property type="match status" value="1"/>
</dbReference>
<dbReference type="SUPFAM" id="SSF54001">
    <property type="entry name" value="Cysteine proteinases"/>
    <property type="match status" value="1"/>
</dbReference>
<dbReference type="InterPro" id="IPR038765">
    <property type="entry name" value="Papain-like_cys_pep_sf"/>
</dbReference>
<reference evidence="7" key="1">
    <citation type="submission" date="2021-01" db="EMBL/GenBank/DDBJ databases">
        <authorList>
            <person name="Bezrukov I."/>
        </authorList>
    </citation>
    <scope>NUCLEOTIDE SEQUENCE</scope>
</reference>
<feature type="domain" description="Ubiquitin-like protease family profile" evidence="5">
    <location>
        <begin position="1043"/>
        <end position="1202"/>
    </location>
</feature>
<feature type="region of interest" description="Disordered" evidence="4">
    <location>
        <begin position="951"/>
        <end position="988"/>
    </location>
</feature>
<organism evidence="7 8">
    <name type="scientific">Arabidopsis arenosa</name>
    <name type="common">Sand rock-cress</name>
    <name type="synonym">Cardaminopsis arenosa</name>
    <dbReference type="NCBI Taxonomy" id="38785"/>
    <lineage>
        <taxon>Eukaryota</taxon>
        <taxon>Viridiplantae</taxon>
        <taxon>Streptophyta</taxon>
        <taxon>Embryophyta</taxon>
        <taxon>Tracheophyta</taxon>
        <taxon>Spermatophyta</taxon>
        <taxon>Magnoliopsida</taxon>
        <taxon>eudicotyledons</taxon>
        <taxon>Gunneridae</taxon>
        <taxon>Pentapetalae</taxon>
        <taxon>rosids</taxon>
        <taxon>malvids</taxon>
        <taxon>Brassicales</taxon>
        <taxon>Brassicaceae</taxon>
        <taxon>Camelineae</taxon>
        <taxon>Arabidopsis</taxon>
    </lineage>
</organism>
<protein>
    <recommendedName>
        <fullName evidence="9">Ubiquitin-like protease family profile domain-containing protein</fullName>
    </recommendedName>
</protein>
<evidence type="ECO:0000259" key="5">
    <source>
        <dbReference type="PROSITE" id="PS50600"/>
    </source>
</evidence>
<evidence type="ECO:0000313" key="7">
    <source>
        <dbReference type="EMBL" id="CAE5960260.1"/>
    </source>
</evidence>
<name>A0A8S1ZLG9_ARAAE</name>
<dbReference type="InterPro" id="IPR029063">
    <property type="entry name" value="SAM-dependent_MTases_sf"/>
</dbReference>
<dbReference type="GO" id="GO:0008234">
    <property type="term" value="F:cysteine-type peptidase activity"/>
    <property type="evidence" value="ECO:0007669"/>
    <property type="project" value="InterPro"/>
</dbReference>
<dbReference type="PANTHER" id="PTHR11538:SF26">
    <property type="entry name" value="FERREDOXIN-FOLD ANTICODON-BINDING DOMAIN-CONTAINING PROTEIN 1"/>
    <property type="match status" value="1"/>
</dbReference>
<dbReference type="GO" id="GO:0046872">
    <property type="term" value="F:metal ion binding"/>
    <property type="evidence" value="ECO:0007669"/>
    <property type="project" value="InterPro"/>
</dbReference>
<dbReference type="Gene3D" id="3.30.70.100">
    <property type="match status" value="1"/>
</dbReference>
<feature type="compositionally biased region" description="Polar residues" evidence="4">
    <location>
        <begin position="951"/>
        <end position="968"/>
    </location>
</feature>
<feature type="compositionally biased region" description="Polar residues" evidence="4">
    <location>
        <begin position="649"/>
        <end position="673"/>
    </location>
</feature>
<feature type="region of interest" description="Disordered" evidence="4">
    <location>
        <begin position="621"/>
        <end position="673"/>
    </location>
</feature>
<feature type="domain" description="HMA" evidence="6">
    <location>
        <begin position="506"/>
        <end position="575"/>
    </location>
</feature>
<feature type="region of interest" description="Disordered" evidence="4">
    <location>
        <begin position="451"/>
        <end position="472"/>
    </location>
</feature>
<dbReference type="AlphaFoldDB" id="A0A8S1ZLG9"/>
<gene>
    <name evidence="7" type="ORF">AARE701A_LOCUS3710</name>
</gene>
<dbReference type="InterPro" id="IPR019446">
    <property type="entry name" value="BMT5-like"/>
</dbReference>
<evidence type="ECO:0008006" key="9">
    <source>
        <dbReference type="Google" id="ProtNLM"/>
    </source>
</evidence>
<comment type="similarity">
    <text evidence="1">Belongs to the peptidase C48 family.</text>
</comment>
<dbReference type="GO" id="GO:0006508">
    <property type="term" value="P:proteolysis"/>
    <property type="evidence" value="ECO:0007669"/>
    <property type="project" value="UniProtKB-KW"/>
</dbReference>
<dbReference type="InterPro" id="IPR003653">
    <property type="entry name" value="Peptidase_C48_C"/>
</dbReference>
<dbReference type="Pfam" id="PF02902">
    <property type="entry name" value="Peptidase_C48"/>
    <property type="match status" value="1"/>
</dbReference>
<evidence type="ECO:0000256" key="2">
    <source>
        <dbReference type="ARBA" id="ARBA00022670"/>
    </source>
</evidence>
<dbReference type="Proteomes" id="UP000682877">
    <property type="component" value="Chromosome 1"/>
</dbReference>
<dbReference type="PROSITE" id="PS50846">
    <property type="entry name" value="HMA_2"/>
    <property type="match status" value="1"/>
</dbReference>
<proteinExistence type="inferred from homology"/>
<dbReference type="PANTHER" id="PTHR11538">
    <property type="entry name" value="PHENYLALANYL-TRNA SYNTHETASE"/>
    <property type="match status" value="1"/>
</dbReference>
<dbReference type="InterPro" id="IPR006121">
    <property type="entry name" value="HMA_dom"/>
</dbReference>
<sequence>MAMRELSKLTSRERDNDEEEEEVWVKHYSSNHQILLVGEGDFSFSHSLATLFGSASNICASSLDSYDVVVRKYKKARSNLETLKRLGALLLHGVDATTLHFHPDLRYRRFDRIIFNFPHAGFHGRESDSSLIRKHRELVFGFFNSASRLLRANGEVHVSHKNKAPFCNWNLEELASRCFLVLIQRVAFEKSNYPGYENKRGDGSRCDKPFLLGECSTFKFRLSRVAKELYAEKVKSREVKEQESSCAQAFINTQPVSFDHGYPLQTEFHGVSHRPVSFDLSYRGDYNLRQVQDPLVQSRERTSPLDLCYYQEHRRLQFENARFAVGRNHARFLENSIELEKFRYTERSSLLCQDFPFQLNHDRQEQFHESSNRLNRGSPDIYNQIIQKMLTRTRFPHLYAGESPERRHLLCQDFPVQARQEPPFGFSNRFSGVSHEIYKWEVPRMLTSTSFPHPYTGESQERSLTRQSNLNSHPPHHCLANLGISPQSHTDIGIFSPVIYSGNMSKQRIVLKMDMSNNEKSIKKAMKIASAKSGVRSVSIQGQNDQLVLLGEGIDLAELTRELKKKVCHTTIITVQAAPPQQPPQPHQMGQYNQMPPPRRCTCEIPNSGFCGFCRSRRMTQAKVPVKSQTTPDDMSNEDPCATKVNADNLGSQSDNDLPMANNNEGYTNQSEYNSGIEQTNTDLDMEPQSNKNFDTSDVPPQSPEDILVGDGVQHNWKQYREVFGQLGIHDVVDGFVEDSIERTTFKTPVLGDDPMDVLITPLPSEEPNKPDTHQGNPIYDTANKDSLCLNTPSALEGNEYNPSCSKVKHIDYDPSFDKSDNLTAIKSPMAADIIQPLTTKLQKQFEDEFYRLCSPQSVVDTSRQPKAAYNPLKETLATVPVSEYVIDTRVEPMDEDNPLKPLVFAEDVTIKETLVSVIASQKMIDTPMQQISEDNPLQGKLFLRENIDGQNIVDNQDNNSQLSNTSDPIEEDLVDVSDSSPARSREKPILSEAESFLVAEFLSKPKMEAYQLLPLLKKADYAHFLDTLSSAPNTEHVTDSGFLFPNSFLLKLAKPQNWVSTLHMEVLVELLSSRLATRLATQRAAFVEPWFANHLQGKYKSFKAAKIKSRVRWSDPMKRFIVGPTTEWFTDIDTIYVPMIWNSSHWVGLSINLGVWEVEILDPNTDLNPEEKVKEFIEPVVTLLPHLIQRMLDLVTVAPLL</sequence>
<evidence type="ECO:0000259" key="6">
    <source>
        <dbReference type="PROSITE" id="PS50846"/>
    </source>
</evidence>
<dbReference type="GO" id="GO:0005737">
    <property type="term" value="C:cytoplasm"/>
    <property type="evidence" value="ECO:0007669"/>
    <property type="project" value="TreeGrafter"/>
</dbReference>
<dbReference type="EMBL" id="LR999451">
    <property type="protein sequence ID" value="CAE5960260.1"/>
    <property type="molecule type" value="Genomic_DNA"/>
</dbReference>
<evidence type="ECO:0000256" key="4">
    <source>
        <dbReference type="SAM" id="MobiDB-lite"/>
    </source>
</evidence>